<evidence type="ECO:0000256" key="1">
    <source>
        <dbReference type="SAM" id="Phobius"/>
    </source>
</evidence>
<proteinExistence type="predicted"/>
<evidence type="ECO:0000313" key="4">
    <source>
        <dbReference type="Proteomes" id="UP000549765"/>
    </source>
</evidence>
<dbReference type="RefSeq" id="WP_168722711.1">
    <property type="nucleotide sequence ID" value="NZ_JAAXPN010000011.1"/>
</dbReference>
<keyword evidence="1" id="KW-1133">Transmembrane helix</keyword>
<keyword evidence="4" id="KW-1185">Reference proteome</keyword>
<keyword evidence="1" id="KW-0472">Membrane</keyword>
<dbReference type="Gene3D" id="3.10.450.310">
    <property type="match status" value="1"/>
</dbReference>
<evidence type="ECO:0000259" key="2">
    <source>
        <dbReference type="Pfam" id="PF07435"/>
    </source>
</evidence>
<dbReference type="InterPro" id="IPR009996">
    <property type="entry name" value="YycH"/>
</dbReference>
<evidence type="ECO:0000313" key="3">
    <source>
        <dbReference type="EMBL" id="NKZ24918.1"/>
    </source>
</evidence>
<accession>A0A7X6S3R5</accession>
<dbReference type="AlphaFoldDB" id="A0A7X6S3R5"/>
<sequence>MHNRDSHFVKKFGVFSQYMLPTSLVLVIAISLAFTWLIWTNPAHFNKSMNENTTATGPTQLSARVITDIYAPTQIIYTDASQNQKLLFDQKINVVNEVIKDIQPWHFNKIKQIENVTTKKYGQILNQKNTLIMNYPDSISGEILNDTFNQRLSISSKVQFNRVIVPLNSKLDKIYLLNDNDFTVYEISVKGASTRILHTIEQVKTAIPVVEILYHKHVLLIYPEDIMLKQYSYLQNRQSQHLFLTNLFNNGSNGDVKTRKTVETTTYEEGNDRRIVFDNKTGIVDYQNFNGSKSNVNLNNSLHQGFNDLLAIGVPLDNMRYFETNGTENSFVYRTYVEGFPIFNQTRYGAVKLSYETPGTEHATFSQYSLQVPLPNNQPMIKLDASPTVLRQLVSAGISVNKVQDMQIGYEWQTDPSTDMVVNLRPVWYIEIDNKWQRLEQWLQKG</sequence>
<keyword evidence="1" id="KW-0812">Transmembrane</keyword>
<feature type="domain" description="Regulatory protein YycH" evidence="2">
    <location>
        <begin position="24"/>
        <end position="444"/>
    </location>
</feature>
<name>A0A7X6S3R5_9LACO</name>
<dbReference type="Pfam" id="PF07435">
    <property type="entry name" value="YycH"/>
    <property type="match status" value="1"/>
</dbReference>
<dbReference type="CDD" id="cd15787">
    <property type="entry name" value="YycH_N"/>
    <property type="match status" value="1"/>
</dbReference>
<dbReference type="EMBL" id="JAAXPN010000011">
    <property type="protein sequence ID" value="NKZ24918.1"/>
    <property type="molecule type" value="Genomic_DNA"/>
</dbReference>
<reference evidence="3 4" key="1">
    <citation type="submission" date="2020-04" db="EMBL/GenBank/DDBJ databases">
        <title>MicrobeNet Type strains.</title>
        <authorList>
            <person name="Nicholson A.C."/>
        </authorList>
    </citation>
    <scope>NUCLEOTIDE SEQUENCE [LARGE SCALE GENOMIC DNA]</scope>
    <source>
        <strain evidence="3 4">CCUG 61472</strain>
    </source>
</reference>
<comment type="caution">
    <text evidence="3">The sequence shown here is derived from an EMBL/GenBank/DDBJ whole genome shotgun (WGS) entry which is preliminary data.</text>
</comment>
<gene>
    <name evidence="3" type="ORF">HF964_08960</name>
</gene>
<organism evidence="3 4">
    <name type="scientific">Periweissella fabalis</name>
    <dbReference type="NCBI Taxonomy" id="1070421"/>
    <lineage>
        <taxon>Bacteria</taxon>
        <taxon>Bacillati</taxon>
        <taxon>Bacillota</taxon>
        <taxon>Bacilli</taxon>
        <taxon>Lactobacillales</taxon>
        <taxon>Lactobacillaceae</taxon>
        <taxon>Periweissella</taxon>
    </lineage>
</organism>
<feature type="transmembrane region" description="Helical" evidence="1">
    <location>
        <begin position="12"/>
        <end position="39"/>
    </location>
</feature>
<dbReference type="Proteomes" id="UP000549765">
    <property type="component" value="Unassembled WGS sequence"/>
</dbReference>
<protein>
    <recommendedName>
        <fullName evidence="2">Regulatory protein YycH domain-containing protein</fullName>
    </recommendedName>
</protein>